<name>A0ACC5RF99_9HYPH</name>
<protein>
    <submittedName>
        <fullName evidence="1">MFS transporter</fullName>
    </submittedName>
</protein>
<keyword evidence="2" id="KW-1185">Reference proteome</keyword>
<organism evidence="1 2">
    <name type="scientific">Taklimakanibacter albus</name>
    <dbReference type="NCBI Taxonomy" id="2800327"/>
    <lineage>
        <taxon>Bacteria</taxon>
        <taxon>Pseudomonadati</taxon>
        <taxon>Pseudomonadota</taxon>
        <taxon>Alphaproteobacteria</taxon>
        <taxon>Hyphomicrobiales</taxon>
        <taxon>Aestuariivirgaceae</taxon>
        <taxon>Taklimakanibacter</taxon>
    </lineage>
</organism>
<accession>A0ACC5RF99</accession>
<reference evidence="1" key="1">
    <citation type="submission" date="2021-01" db="EMBL/GenBank/DDBJ databases">
        <authorList>
            <person name="Sun Q."/>
        </authorList>
    </citation>
    <scope>NUCLEOTIDE SEQUENCE</scope>
    <source>
        <strain evidence="1">YIM B02566</strain>
    </source>
</reference>
<proteinExistence type="predicted"/>
<dbReference type="EMBL" id="JAENHL010000008">
    <property type="protein sequence ID" value="MBK1871394.1"/>
    <property type="molecule type" value="Genomic_DNA"/>
</dbReference>
<sequence length="408" mass="41353">MDSAAATATASLGAGKAETSTDEASPAWAAVVSLSLGVFGLVTAEFLPVSLLTPLAGDLGISVGAAGQAVTATAVVGAVVAPTMAIMTRGVDRRYVMWAFSLGLLVSNLIAAFATNFAMLLTARIILGVALGGFWSMAAAMAMRLVPMRLVPRAMSIILTGVSFATVSAAPIGAYIGDVWGWRTAFFSAAGVGLLALIAQLATLPSLPPIGSPSIATLLALLKRPSLRLALFTVLLAVSGHFAGFTYIRPLLEEVPMLSVTSISLVLLGFGIGGFFGNFAGAFLLERSLRVEVALGAFAIGLMAVLLILFGASPWLAAIAVTIWGFAFSMLPVGLSTWMVRAAPDEAEGAGGLLVATFQIAIASGALLGGVFVDGFGALGATTYAAIAALLGAALVFTRGRNGGVPNS</sequence>
<evidence type="ECO:0000313" key="2">
    <source>
        <dbReference type="Proteomes" id="UP000616151"/>
    </source>
</evidence>
<gene>
    <name evidence="1" type="ORF">JHL16_33815</name>
</gene>
<dbReference type="Proteomes" id="UP000616151">
    <property type="component" value="Unassembled WGS sequence"/>
</dbReference>
<comment type="caution">
    <text evidence="1">The sequence shown here is derived from an EMBL/GenBank/DDBJ whole genome shotgun (WGS) entry which is preliminary data.</text>
</comment>
<evidence type="ECO:0000313" key="1">
    <source>
        <dbReference type="EMBL" id="MBK1871394.1"/>
    </source>
</evidence>